<dbReference type="KEGG" id="xdi:EZH22_21580"/>
<evidence type="ECO:0000313" key="3">
    <source>
        <dbReference type="Proteomes" id="UP000596427"/>
    </source>
</evidence>
<feature type="region of interest" description="Disordered" evidence="1">
    <location>
        <begin position="186"/>
        <end position="226"/>
    </location>
</feature>
<evidence type="ECO:0000313" key="2">
    <source>
        <dbReference type="EMBL" id="QRG05623.1"/>
    </source>
</evidence>
<dbReference type="RefSeq" id="WP_203192489.1">
    <property type="nucleotide sequence ID" value="NZ_CP063362.1"/>
</dbReference>
<sequence length="315" mass="34560">MADPEALGLPADFNDAFDDEPEDKDDAWAGEQLNAHVVAYRAHREREAHIAALHGGVATIWDHLDGSPGCTKLGCDEEFLHLRHMWADEAEILATHFEPSEQSPFPRATGYPHCTLPWTWWPPVVGGGRSALLFIFRIWRAHRMVTAQIAAAGGLDDDRGWITRPAAPDLDALAEWRRGLFLPPSQRAAAKKDARKAKRTAGQSKRRAAKRVAERHRKTSQGPRPITVEGDRALVTLTHGFVAAIAAADIPLIEGHDWQVATPAGKTPYAVRTERIPGGGKRGIRMHLVEGLTGPVEILAPVDDAWRDTQCPLAA</sequence>
<dbReference type="EMBL" id="CP063362">
    <property type="protein sequence ID" value="QRG05623.1"/>
    <property type="molecule type" value="Genomic_DNA"/>
</dbReference>
<gene>
    <name evidence="2" type="ORF">EZH22_21580</name>
</gene>
<dbReference type="AlphaFoldDB" id="A0A974PL59"/>
<feature type="compositionally biased region" description="Basic residues" evidence="1">
    <location>
        <begin position="193"/>
        <end position="219"/>
    </location>
</feature>
<evidence type="ECO:0000256" key="1">
    <source>
        <dbReference type="SAM" id="MobiDB-lite"/>
    </source>
</evidence>
<keyword evidence="3" id="KW-1185">Reference proteome</keyword>
<dbReference type="Proteomes" id="UP000596427">
    <property type="component" value="Chromosome"/>
</dbReference>
<name>A0A974PL59_9HYPH</name>
<organism evidence="2 3">
    <name type="scientific">Xanthobacter dioxanivorans</name>
    <dbReference type="NCBI Taxonomy" id="2528964"/>
    <lineage>
        <taxon>Bacteria</taxon>
        <taxon>Pseudomonadati</taxon>
        <taxon>Pseudomonadota</taxon>
        <taxon>Alphaproteobacteria</taxon>
        <taxon>Hyphomicrobiales</taxon>
        <taxon>Xanthobacteraceae</taxon>
        <taxon>Xanthobacter</taxon>
    </lineage>
</organism>
<accession>A0A974PL59</accession>
<reference evidence="2 3" key="1">
    <citation type="submission" date="2020-10" db="EMBL/GenBank/DDBJ databases">
        <title>Degradation of 1,4-Dioxane by Xanthobacter sp. YN2, via a Novel Group-2 Soluble Di-Iron Monooxygenase.</title>
        <authorList>
            <person name="Ma F."/>
            <person name="Wang Y."/>
            <person name="Yang J."/>
            <person name="Guo H."/>
            <person name="Su D."/>
            <person name="Yu L."/>
        </authorList>
    </citation>
    <scope>NUCLEOTIDE SEQUENCE [LARGE SCALE GENOMIC DNA]</scope>
    <source>
        <strain evidence="2 3">YN2</strain>
    </source>
</reference>
<feature type="region of interest" description="Disordered" evidence="1">
    <location>
        <begin position="1"/>
        <end position="24"/>
    </location>
</feature>
<feature type="compositionally biased region" description="Acidic residues" evidence="1">
    <location>
        <begin position="15"/>
        <end position="24"/>
    </location>
</feature>
<protein>
    <submittedName>
        <fullName evidence="2">Uncharacterized protein</fullName>
    </submittedName>
</protein>
<proteinExistence type="predicted"/>